<dbReference type="Pfam" id="PF05705">
    <property type="entry name" value="DUF829"/>
    <property type="match status" value="1"/>
</dbReference>
<dbReference type="AlphaFoldDB" id="A0A0F4YVE3"/>
<evidence type="ECO:0000256" key="2">
    <source>
        <dbReference type="SAM" id="Phobius"/>
    </source>
</evidence>
<dbReference type="PANTHER" id="PTHR12265">
    <property type="entry name" value="TRANSMEMBRANE PROTEIN 53"/>
    <property type="match status" value="1"/>
</dbReference>
<gene>
    <name evidence="3" type="ORF">T310_3753</name>
</gene>
<sequence>DVSDDGRTTTGKLSLRSMTRIMKCLIPDQTVYLKVHSPTAAIIIRFGTADSATATATATATRIKSGGFVDCLIWEISTYSASISNYYYRCFTSTSTSTSPVIIFGNPILKLLCRQTTISITINGFKASSSGRKPESSCAIPTTTTTATSTNDDDDDNLPSTIVIAFWFSAAPRVLVKYVAAYARLAPSARIIFLLSTASDFWLYPTQWAHRRRLMPAVEAIRASIAATTTTGGKTKPVFMHIFSNGGVFTAAHLLLAYRHVTGTAMPISSMILDSAPGRSSVARSAKALSYALPRTRILRPIGMGIIYFVLVVSWLWRKITRAKDPLAFTRAALIDDRLVSSTPDGKKKGTKRCYIYSDTDDLILAAEVEQHAAEAAAKGWPVEREKFLGSPHVGHMRADPERYWAIVGRYLRGEN</sequence>
<keyword evidence="2" id="KW-1133">Transmembrane helix</keyword>
<comment type="caution">
    <text evidence="3">The sequence shown here is derived from an EMBL/GenBank/DDBJ whole genome shotgun (WGS) entry which is preliminary data.</text>
</comment>
<reference evidence="3 4" key="1">
    <citation type="submission" date="2015-04" db="EMBL/GenBank/DDBJ databases">
        <authorList>
            <person name="Heijne W.H."/>
            <person name="Fedorova N.D."/>
            <person name="Nierman W.C."/>
            <person name="Vollebregt A.W."/>
            <person name="Zhao Z."/>
            <person name="Wu L."/>
            <person name="Kumar M."/>
            <person name="Stam H."/>
            <person name="van den Berg M.A."/>
            <person name="Pel H.J."/>
        </authorList>
    </citation>
    <scope>NUCLEOTIDE SEQUENCE [LARGE SCALE GENOMIC DNA]</scope>
    <source>
        <strain evidence="3 4">CBS 393.64</strain>
    </source>
</reference>
<keyword evidence="2" id="KW-0472">Membrane</keyword>
<dbReference type="InterPro" id="IPR029058">
    <property type="entry name" value="AB_hydrolase_fold"/>
</dbReference>
<evidence type="ECO:0000256" key="1">
    <source>
        <dbReference type="SAM" id="MobiDB-lite"/>
    </source>
</evidence>
<dbReference type="Proteomes" id="UP000053958">
    <property type="component" value="Unassembled WGS sequence"/>
</dbReference>
<dbReference type="GeneID" id="25316102"/>
<proteinExistence type="predicted"/>
<dbReference type="RefSeq" id="XP_013328801.1">
    <property type="nucleotide sequence ID" value="XM_013473347.1"/>
</dbReference>
<feature type="non-terminal residue" evidence="3">
    <location>
        <position position="1"/>
    </location>
</feature>
<dbReference type="EMBL" id="LASV01000151">
    <property type="protein sequence ID" value="KKA22189.1"/>
    <property type="molecule type" value="Genomic_DNA"/>
</dbReference>
<feature type="transmembrane region" description="Helical" evidence="2">
    <location>
        <begin position="298"/>
        <end position="317"/>
    </location>
</feature>
<evidence type="ECO:0008006" key="5">
    <source>
        <dbReference type="Google" id="ProtNLM"/>
    </source>
</evidence>
<keyword evidence="4" id="KW-1185">Reference proteome</keyword>
<dbReference type="SUPFAM" id="SSF53474">
    <property type="entry name" value="alpha/beta-Hydrolases"/>
    <property type="match status" value="1"/>
</dbReference>
<name>A0A0F4YVE3_RASE3</name>
<organism evidence="3 4">
    <name type="scientific">Rasamsonia emersonii (strain ATCC 16479 / CBS 393.64 / IMI 116815)</name>
    <dbReference type="NCBI Taxonomy" id="1408163"/>
    <lineage>
        <taxon>Eukaryota</taxon>
        <taxon>Fungi</taxon>
        <taxon>Dikarya</taxon>
        <taxon>Ascomycota</taxon>
        <taxon>Pezizomycotina</taxon>
        <taxon>Eurotiomycetes</taxon>
        <taxon>Eurotiomycetidae</taxon>
        <taxon>Eurotiales</taxon>
        <taxon>Trichocomaceae</taxon>
        <taxon>Rasamsonia</taxon>
    </lineage>
</organism>
<accession>A0A0F4YVE3</accession>
<keyword evidence="2" id="KW-0812">Transmembrane</keyword>
<dbReference type="Gene3D" id="3.40.50.1820">
    <property type="entry name" value="alpha/beta hydrolase"/>
    <property type="match status" value="1"/>
</dbReference>
<feature type="region of interest" description="Disordered" evidence="1">
    <location>
        <begin position="127"/>
        <end position="152"/>
    </location>
</feature>
<protein>
    <recommendedName>
        <fullName evidence="5">Indole-diterpene biosynthesis protein PaxU</fullName>
    </recommendedName>
</protein>
<dbReference type="InterPro" id="IPR008547">
    <property type="entry name" value="DUF829_TMEM53"/>
</dbReference>
<dbReference type="OrthoDB" id="77878at2759"/>
<feature type="compositionally biased region" description="Low complexity" evidence="1">
    <location>
        <begin position="139"/>
        <end position="150"/>
    </location>
</feature>
<evidence type="ECO:0000313" key="3">
    <source>
        <dbReference type="EMBL" id="KKA22189.1"/>
    </source>
</evidence>
<dbReference type="PANTHER" id="PTHR12265:SF36">
    <property type="entry name" value="P450, PUTATIVE (EUROFUNG)-RELATED"/>
    <property type="match status" value="1"/>
</dbReference>
<evidence type="ECO:0000313" key="4">
    <source>
        <dbReference type="Proteomes" id="UP000053958"/>
    </source>
</evidence>
<dbReference type="STRING" id="1408163.A0A0F4YVE3"/>